<dbReference type="HOGENOM" id="CLU_2820140_0_0_1"/>
<organism evidence="1">
    <name type="scientific">Oryza brachyantha</name>
    <name type="common">malo sina</name>
    <dbReference type="NCBI Taxonomy" id="4533"/>
    <lineage>
        <taxon>Eukaryota</taxon>
        <taxon>Viridiplantae</taxon>
        <taxon>Streptophyta</taxon>
        <taxon>Embryophyta</taxon>
        <taxon>Tracheophyta</taxon>
        <taxon>Spermatophyta</taxon>
        <taxon>Magnoliopsida</taxon>
        <taxon>Liliopsida</taxon>
        <taxon>Poales</taxon>
        <taxon>Poaceae</taxon>
        <taxon>BOP clade</taxon>
        <taxon>Oryzoideae</taxon>
        <taxon>Oryzeae</taxon>
        <taxon>Oryzinae</taxon>
        <taxon>Oryza</taxon>
    </lineage>
</organism>
<proteinExistence type="predicted"/>
<evidence type="ECO:0000313" key="2">
    <source>
        <dbReference type="Proteomes" id="UP000006038"/>
    </source>
</evidence>
<sequence length="67" mass="7419">GLYNFVQEKVAGLQVYSKLKVTRITQRSSVATSLLDSKCPPHKCQAIACTTPNVTDKVRNLDCIHKT</sequence>
<dbReference type="EnsemblPlants" id="OB03G15210.1">
    <property type="protein sequence ID" value="OB03G15210.1"/>
    <property type="gene ID" value="OB03G15210"/>
</dbReference>
<protein>
    <submittedName>
        <fullName evidence="1">Uncharacterized protein</fullName>
    </submittedName>
</protein>
<reference evidence="1" key="2">
    <citation type="submission" date="2013-04" db="UniProtKB">
        <authorList>
            <consortium name="EnsemblPlants"/>
        </authorList>
    </citation>
    <scope>IDENTIFICATION</scope>
</reference>
<accession>J3LKE5</accession>
<dbReference type="Proteomes" id="UP000006038">
    <property type="component" value="Chromosome 3"/>
</dbReference>
<dbReference type="Gramene" id="OB03G15210.1">
    <property type="protein sequence ID" value="OB03G15210.1"/>
    <property type="gene ID" value="OB03G15210"/>
</dbReference>
<evidence type="ECO:0000313" key="1">
    <source>
        <dbReference type="EnsemblPlants" id="OB03G15210.1"/>
    </source>
</evidence>
<keyword evidence="2" id="KW-1185">Reference proteome</keyword>
<reference evidence="1" key="1">
    <citation type="journal article" date="2013" name="Nat. Commun.">
        <title>Whole-genome sequencing of Oryza brachyantha reveals mechanisms underlying Oryza genome evolution.</title>
        <authorList>
            <person name="Chen J."/>
            <person name="Huang Q."/>
            <person name="Gao D."/>
            <person name="Wang J."/>
            <person name="Lang Y."/>
            <person name="Liu T."/>
            <person name="Li B."/>
            <person name="Bai Z."/>
            <person name="Luis Goicoechea J."/>
            <person name="Liang C."/>
            <person name="Chen C."/>
            <person name="Zhang W."/>
            <person name="Sun S."/>
            <person name="Liao Y."/>
            <person name="Zhang X."/>
            <person name="Yang L."/>
            <person name="Song C."/>
            <person name="Wang M."/>
            <person name="Shi J."/>
            <person name="Liu G."/>
            <person name="Liu J."/>
            <person name="Zhou H."/>
            <person name="Zhou W."/>
            <person name="Yu Q."/>
            <person name="An N."/>
            <person name="Chen Y."/>
            <person name="Cai Q."/>
            <person name="Wang B."/>
            <person name="Liu B."/>
            <person name="Min J."/>
            <person name="Huang Y."/>
            <person name="Wu H."/>
            <person name="Li Z."/>
            <person name="Zhang Y."/>
            <person name="Yin Y."/>
            <person name="Song W."/>
            <person name="Jiang J."/>
            <person name="Jackson S.A."/>
            <person name="Wing R.A."/>
            <person name="Wang J."/>
            <person name="Chen M."/>
        </authorList>
    </citation>
    <scope>NUCLEOTIDE SEQUENCE [LARGE SCALE GENOMIC DNA]</scope>
    <source>
        <strain evidence="1">cv. IRGC 101232</strain>
    </source>
</reference>
<dbReference type="AlphaFoldDB" id="J3LKE5"/>
<name>J3LKE5_ORYBR</name>